<sequence length="429" mass="48725">MGDQWAPPVPSRPAGWAPQGQQEQQPPYHQQYQQPYQQGYQQGYQQQQQYQPPQQYPPSQNYSQEQYQPPQQRYQQSYQQQQQQQYAPPQQYSGYQQPQQYAPPPPFGPPGQNQYGPPQGQYGPPQGQYTPPQGQYGPPQGQYGPPQGQYGPPQGQYGPPQGHHGPQQGQHGQGPTRQIWRPAAGATWNMVLHDPVKLDDTIEDAEVWILDIFDTPAESVAELHRRGRKVIGYFSGGTFEDWRSDASKFPKHEMGKKLDEWEGEKWIQTSSPAIRAIMIERIELALSKGFDGIDVDNVDGYDNKNGLGLTKDSAVDFVKFMAREAHSRGLACGLKNASDIIPRVIDDVQWVVQEQCVQYGDEEEYLPFIKQNKPVFNVEYPKGEDTDSSKCNNNKEVTGKPLQKCMKAKNMGYSTIIKNIKLDQWIQVV</sequence>
<evidence type="ECO:0000256" key="2">
    <source>
        <dbReference type="ARBA" id="ARBA00012755"/>
    </source>
</evidence>
<dbReference type="PANTHER" id="PTHR35273">
    <property type="entry name" value="ALPHA-1,4 POLYGALACTOSAMINIDASE, PUTATIVE (AFU_ORTHOLOGUE AFUA_3G07890)-RELATED"/>
    <property type="match status" value="1"/>
</dbReference>
<dbReference type="Pfam" id="PF03537">
    <property type="entry name" value="Glyco_hydro_114"/>
    <property type="match status" value="1"/>
</dbReference>
<evidence type="ECO:0000313" key="6">
    <source>
        <dbReference type="Proteomes" id="UP000503462"/>
    </source>
</evidence>
<dbReference type="InterPro" id="IPR004352">
    <property type="entry name" value="GH114_TIM-barrel"/>
</dbReference>
<feature type="compositionally biased region" description="Low complexity" evidence="3">
    <location>
        <begin position="18"/>
        <end position="100"/>
    </location>
</feature>
<gene>
    <name evidence="5" type="ORF">AMS68_005124</name>
</gene>
<dbReference type="EMBL" id="CP051141">
    <property type="protein sequence ID" value="QIW99606.1"/>
    <property type="molecule type" value="Genomic_DNA"/>
</dbReference>
<proteinExistence type="predicted"/>
<dbReference type="OrthoDB" id="2108802at2759"/>
<dbReference type="SUPFAM" id="SSF51445">
    <property type="entry name" value="(Trans)glycosidases"/>
    <property type="match status" value="1"/>
</dbReference>
<evidence type="ECO:0000256" key="3">
    <source>
        <dbReference type="SAM" id="MobiDB-lite"/>
    </source>
</evidence>
<evidence type="ECO:0000313" key="5">
    <source>
        <dbReference type="EMBL" id="QIW99606.1"/>
    </source>
</evidence>
<organism evidence="5 6">
    <name type="scientific">Peltaster fructicola</name>
    <dbReference type="NCBI Taxonomy" id="286661"/>
    <lineage>
        <taxon>Eukaryota</taxon>
        <taxon>Fungi</taxon>
        <taxon>Dikarya</taxon>
        <taxon>Ascomycota</taxon>
        <taxon>Pezizomycotina</taxon>
        <taxon>Dothideomycetes</taxon>
        <taxon>Dothideomycetes incertae sedis</taxon>
        <taxon>Peltaster</taxon>
    </lineage>
</organism>
<evidence type="ECO:0000259" key="4">
    <source>
        <dbReference type="Pfam" id="PF03537"/>
    </source>
</evidence>
<evidence type="ECO:0000256" key="1">
    <source>
        <dbReference type="ARBA" id="ARBA00001255"/>
    </source>
</evidence>
<feature type="region of interest" description="Disordered" evidence="3">
    <location>
        <begin position="1"/>
        <end position="177"/>
    </location>
</feature>
<dbReference type="EC" id="3.2.1.22" evidence="2"/>
<dbReference type="GO" id="GO:0004557">
    <property type="term" value="F:alpha-galactosidase activity"/>
    <property type="evidence" value="ECO:0007669"/>
    <property type="project" value="UniProtKB-EC"/>
</dbReference>
<feature type="compositionally biased region" description="Low complexity" evidence="3">
    <location>
        <begin position="110"/>
        <end position="177"/>
    </location>
</feature>
<feature type="domain" description="Glycoside-hydrolase family GH114 TIM-barrel" evidence="4">
    <location>
        <begin position="187"/>
        <end position="425"/>
    </location>
</feature>
<reference evidence="5 6" key="1">
    <citation type="journal article" date="2016" name="Sci. Rep.">
        <title>Peltaster fructicola genome reveals evolution from an invasive phytopathogen to an ectophytic parasite.</title>
        <authorList>
            <person name="Xu C."/>
            <person name="Chen H."/>
            <person name="Gleason M.L."/>
            <person name="Xu J.R."/>
            <person name="Liu H."/>
            <person name="Zhang R."/>
            <person name="Sun G."/>
        </authorList>
    </citation>
    <scope>NUCLEOTIDE SEQUENCE [LARGE SCALE GENOMIC DNA]</scope>
    <source>
        <strain evidence="5 6">LNHT1506</strain>
    </source>
</reference>
<dbReference type="Proteomes" id="UP000503462">
    <property type="component" value="Chromosome 3"/>
</dbReference>
<dbReference type="Gene3D" id="3.20.20.70">
    <property type="entry name" value="Aldolase class I"/>
    <property type="match status" value="1"/>
</dbReference>
<dbReference type="PANTHER" id="PTHR35273:SF2">
    <property type="entry name" value="ALPHA-GALACTOSIDASE"/>
    <property type="match status" value="1"/>
</dbReference>
<name>A0A6H0XXV3_9PEZI</name>
<comment type="catalytic activity">
    <reaction evidence="1">
        <text>Hydrolysis of terminal, non-reducing alpha-D-galactose residues in alpha-D-galactosides, including galactose oligosaccharides, galactomannans and galactolipids.</text>
        <dbReference type="EC" id="3.2.1.22"/>
    </reaction>
</comment>
<accession>A0A6H0XXV3</accession>
<protein>
    <recommendedName>
        <fullName evidence="2">alpha-galactosidase</fullName>
        <ecNumber evidence="2">3.2.1.22</ecNumber>
    </recommendedName>
</protein>
<keyword evidence="6" id="KW-1185">Reference proteome</keyword>
<dbReference type="InterPro" id="IPR017853">
    <property type="entry name" value="GH"/>
</dbReference>
<dbReference type="AlphaFoldDB" id="A0A6H0XXV3"/>
<dbReference type="InterPro" id="IPR013785">
    <property type="entry name" value="Aldolase_TIM"/>
</dbReference>